<feature type="transmembrane region" description="Helical" evidence="1">
    <location>
        <begin position="39"/>
        <end position="58"/>
    </location>
</feature>
<name>A0A0V0GF01_SOLCH</name>
<proteinExistence type="predicted"/>
<keyword evidence="1" id="KW-1133">Transmembrane helix</keyword>
<sequence length="60" mass="7164">LNFIEIEFFSLYILILSPFRRLLYCDVAHGFYNVNGTFWLAYSSKYFFLLTCLGALFVHR</sequence>
<dbReference type="AlphaFoldDB" id="A0A0V0GF01"/>
<protein>
    <submittedName>
        <fullName evidence="2">Putative ovule protein</fullName>
    </submittedName>
</protein>
<evidence type="ECO:0000313" key="2">
    <source>
        <dbReference type="EMBL" id="JAP06772.1"/>
    </source>
</evidence>
<organism evidence="2">
    <name type="scientific">Solanum chacoense</name>
    <name type="common">Chaco potato</name>
    <dbReference type="NCBI Taxonomy" id="4108"/>
    <lineage>
        <taxon>Eukaryota</taxon>
        <taxon>Viridiplantae</taxon>
        <taxon>Streptophyta</taxon>
        <taxon>Embryophyta</taxon>
        <taxon>Tracheophyta</taxon>
        <taxon>Spermatophyta</taxon>
        <taxon>Magnoliopsida</taxon>
        <taxon>eudicotyledons</taxon>
        <taxon>Gunneridae</taxon>
        <taxon>Pentapetalae</taxon>
        <taxon>asterids</taxon>
        <taxon>lamiids</taxon>
        <taxon>Solanales</taxon>
        <taxon>Solanaceae</taxon>
        <taxon>Solanoideae</taxon>
        <taxon>Solaneae</taxon>
        <taxon>Solanum</taxon>
    </lineage>
</organism>
<feature type="non-terminal residue" evidence="2">
    <location>
        <position position="1"/>
    </location>
</feature>
<reference evidence="2" key="1">
    <citation type="submission" date="2015-12" db="EMBL/GenBank/DDBJ databases">
        <title>Gene expression during late stages of embryo sac development: a critical building block for successful pollen-pistil interactions.</title>
        <authorList>
            <person name="Liu Y."/>
            <person name="Joly V."/>
            <person name="Sabar M."/>
            <person name="Matton D.P."/>
        </authorList>
    </citation>
    <scope>NUCLEOTIDE SEQUENCE</scope>
</reference>
<evidence type="ECO:0000256" key="1">
    <source>
        <dbReference type="SAM" id="Phobius"/>
    </source>
</evidence>
<accession>A0A0V0GF01</accession>
<keyword evidence="1" id="KW-0472">Membrane</keyword>
<keyword evidence="1" id="KW-0812">Transmembrane</keyword>
<dbReference type="EMBL" id="GEDG01040312">
    <property type="protein sequence ID" value="JAP06772.1"/>
    <property type="molecule type" value="Transcribed_RNA"/>
</dbReference>